<keyword evidence="5 6" id="KW-0472">Membrane</keyword>
<evidence type="ECO:0000256" key="5">
    <source>
        <dbReference type="ARBA" id="ARBA00023136"/>
    </source>
</evidence>
<evidence type="ECO:0000256" key="6">
    <source>
        <dbReference type="RuleBase" id="RU368066"/>
    </source>
</evidence>
<proteinExistence type="inferred from homology"/>
<dbReference type="PANTHER" id="PTHR12385:SF84">
    <property type="entry name" value="CHOLINE TRANSPORTER-LIKE PROTEIN"/>
    <property type="match status" value="1"/>
</dbReference>
<feature type="transmembrane region" description="Helical" evidence="6">
    <location>
        <begin position="142"/>
        <end position="161"/>
    </location>
</feature>
<dbReference type="PANTHER" id="PTHR12385">
    <property type="entry name" value="CHOLINE TRANSPORTER-LIKE (SLC FAMILY 44)"/>
    <property type="match status" value="1"/>
</dbReference>
<evidence type="ECO:0000256" key="4">
    <source>
        <dbReference type="ARBA" id="ARBA00022989"/>
    </source>
</evidence>
<dbReference type="Proteomes" id="UP001632038">
    <property type="component" value="Unassembled WGS sequence"/>
</dbReference>
<keyword evidence="4 6" id="KW-1133">Transmembrane helix</keyword>
<feature type="transmembrane region" description="Helical" evidence="6">
    <location>
        <begin position="269"/>
        <end position="291"/>
    </location>
</feature>
<comment type="caution">
    <text evidence="8">The sequence shown here is derived from an EMBL/GenBank/DDBJ whole genome shotgun (WGS) entry which is preliminary data.</text>
</comment>
<sequence>MITVDQTRAPHHSLSSSNKDQMQIQMQEIDRTQAEMPRKGSNFINKLFLSLFYTHLVLITALVIFLTLRATLSSSHNHRFHPKQWCLVVLSSTALSGIMGFSYQALTGLNPSTAFKTTFWLSPLLTCAFGVLLVLIGTPASLAASIITLICSILQSLYACWANPRFKHAIKILTVSLAYYPPKVKPAIILSIVVSIVYSSLLMLGIGGATATGTKINLLFIFLILASLTWTTQIIKNTMQVMVSHVKYMQFACGIEVDFKTVAKITGRYSMGSICMGSILVPVITVIWGWARAVSLVSGDVDEFMFSCASCCSGAASRIVAYGNRWGFVHVGVYNKGIVRASMDTWEMFTRNGIEELVNCDLTSSFCFLCGVATGSVCGLVGGTWALFIHRSYATEVSIYVFLIGYFTNRVAMSWVQASVTAYYVAYAENPESQQFDNTIPAYLRELQRSQV</sequence>
<accession>A0ABD3CU19</accession>
<dbReference type="AlphaFoldDB" id="A0ABD3CU19"/>
<comment type="subcellular location">
    <subcellularLocation>
        <location evidence="6">Cell membrane</location>
        <topology evidence="6">Multi-pass membrane protein</topology>
    </subcellularLocation>
    <subcellularLocation>
        <location evidence="1">Membrane</location>
        <topology evidence="1">Multi-pass membrane protein</topology>
    </subcellularLocation>
</comment>
<evidence type="ECO:0000256" key="7">
    <source>
        <dbReference type="SAM" id="MobiDB-lite"/>
    </source>
</evidence>
<dbReference type="GO" id="GO:0005886">
    <property type="term" value="C:plasma membrane"/>
    <property type="evidence" value="ECO:0007669"/>
    <property type="project" value="UniProtKB-SubCell"/>
</dbReference>
<dbReference type="InterPro" id="IPR007603">
    <property type="entry name" value="Choline_transptr-like"/>
</dbReference>
<dbReference type="EMBL" id="JAVIJP010000032">
    <property type="protein sequence ID" value="KAL3632664.1"/>
    <property type="molecule type" value="Genomic_DNA"/>
</dbReference>
<reference evidence="9" key="1">
    <citation type="journal article" date="2024" name="IScience">
        <title>Strigolactones Initiate the Formation of Haustorium-like Structures in Castilleja.</title>
        <authorList>
            <person name="Buerger M."/>
            <person name="Peterson D."/>
            <person name="Chory J."/>
        </authorList>
    </citation>
    <scope>NUCLEOTIDE SEQUENCE [LARGE SCALE GENOMIC DNA]</scope>
</reference>
<keyword evidence="3 6" id="KW-0812">Transmembrane</keyword>
<feature type="transmembrane region" description="Helical" evidence="6">
    <location>
        <begin position="47"/>
        <end position="68"/>
    </location>
</feature>
<feature type="transmembrane region" description="Helical" evidence="6">
    <location>
        <begin position="216"/>
        <end position="235"/>
    </location>
</feature>
<dbReference type="GO" id="GO:0022857">
    <property type="term" value="F:transmembrane transporter activity"/>
    <property type="evidence" value="ECO:0007669"/>
    <property type="project" value="UniProtKB-UniRule"/>
</dbReference>
<feature type="region of interest" description="Disordered" evidence="7">
    <location>
        <begin position="1"/>
        <end position="21"/>
    </location>
</feature>
<feature type="transmembrane region" description="Helical" evidence="6">
    <location>
        <begin position="88"/>
        <end position="106"/>
    </location>
</feature>
<protein>
    <recommendedName>
        <fullName evidence="6">Choline transporter-like protein</fullName>
    </recommendedName>
</protein>
<name>A0ABD3CU19_9LAMI</name>
<evidence type="ECO:0000313" key="8">
    <source>
        <dbReference type="EMBL" id="KAL3632664.1"/>
    </source>
</evidence>
<dbReference type="Pfam" id="PF04515">
    <property type="entry name" value="Choline_transpo"/>
    <property type="match status" value="1"/>
</dbReference>
<keyword evidence="9" id="KW-1185">Reference proteome</keyword>
<evidence type="ECO:0000313" key="9">
    <source>
        <dbReference type="Proteomes" id="UP001632038"/>
    </source>
</evidence>
<gene>
    <name evidence="8" type="ORF">CASFOL_025648</name>
</gene>
<evidence type="ECO:0000256" key="2">
    <source>
        <dbReference type="ARBA" id="ARBA00007168"/>
    </source>
</evidence>
<evidence type="ECO:0000256" key="1">
    <source>
        <dbReference type="ARBA" id="ARBA00004141"/>
    </source>
</evidence>
<organism evidence="8 9">
    <name type="scientific">Castilleja foliolosa</name>
    <dbReference type="NCBI Taxonomy" id="1961234"/>
    <lineage>
        <taxon>Eukaryota</taxon>
        <taxon>Viridiplantae</taxon>
        <taxon>Streptophyta</taxon>
        <taxon>Embryophyta</taxon>
        <taxon>Tracheophyta</taxon>
        <taxon>Spermatophyta</taxon>
        <taxon>Magnoliopsida</taxon>
        <taxon>eudicotyledons</taxon>
        <taxon>Gunneridae</taxon>
        <taxon>Pentapetalae</taxon>
        <taxon>asterids</taxon>
        <taxon>lamiids</taxon>
        <taxon>Lamiales</taxon>
        <taxon>Orobanchaceae</taxon>
        <taxon>Pedicularideae</taxon>
        <taxon>Castillejinae</taxon>
        <taxon>Castilleja</taxon>
    </lineage>
</organism>
<feature type="transmembrane region" description="Helical" evidence="6">
    <location>
        <begin position="118"/>
        <end position="136"/>
    </location>
</feature>
<feature type="transmembrane region" description="Helical" evidence="6">
    <location>
        <begin position="187"/>
        <end position="210"/>
    </location>
</feature>
<comment type="similarity">
    <text evidence="2 6">Belongs to the CTL (choline transporter-like) family.</text>
</comment>
<comment type="function">
    <text evidence="6">Choline transporter.</text>
</comment>
<evidence type="ECO:0000256" key="3">
    <source>
        <dbReference type="ARBA" id="ARBA00022692"/>
    </source>
</evidence>